<dbReference type="AlphaFoldDB" id="A0A1M5I3D2"/>
<dbReference type="Proteomes" id="UP000184041">
    <property type="component" value="Unassembled WGS sequence"/>
</dbReference>
<feature type="compositionally biased region" description="Basic and acidic residues" evidence="1">
    <location>
        <begin position="7"/>
        <end position="21"/>
    </location>
</feature>
<feature type="region of interest" description="Disordered" evidence="1">
    <location>
        <begin position="1"/>
        <end position="22"/>
    </location>
</feature>
<accession>A0A1M5I3D2</accession>
<evidence type="ECO:0000256" key="1">
    <source>
        <dbReference type="SAM" id="MobiDB-lite"/>
    </source>
</evidence>
<name>A0A1M5I3D2_9BACT</name>
<dbReference type="EMBL" id="FQUS01000022">
    <property type="protein sequence ID" value="SHG22579.1"/>
    <property type="molecule type" value="Genomic_DNA"/>
</dbReference>
<gene>
    <name evidence="2" type="ORF">SAMN05443144_1223</name>
</gene>
<protein>
    <submittedName>
        <fullName evidence="2">Uncharacterized protein</fullName>
    </submittedName>
</protein>
<proteinExistence type="predicted"/>
<evidence type="ECO:0000313" key="2">
    <source>
        <dbReference type="EMBL" id="SHG22579.1"/>
    </source>
</evidence>
<reference evidence="2 3" key="1">
    <citation type="submission" date="2016-11" db="EMBL/GenBank/DDBJ databases">
        <authorList>
            <person name="Jaros S."/>
            <person name="Januszkiewicz K."/>
            <person name="Wedrychowicz H."/>
        </authorList>
    </citation>
    <scope>NUCLEOTIDE SEQUENCE [LARGE SCALE GENOMIC DNA]</scope>
    <source>
        <strain evidence="2 3">DSM 21986</strain>
    </source>
</reference>
<evidence type="ECO:0000313" key="3">
    <source>
        <dbReference type="Proteomes" id="UP000184041"/>
    </source>
</evidence>
<dbReference type="STRING" id="1194090.SAMN05443144_1223"/>
<dbReference type="RefSeq" id="WP_170864446.1">
    <property type="nucleotide sequence ID" value="NZ_FQUS01000022.1"/>
</dbReference>
<keyword evidence="3" id="KW-1185">Reference proteome</keyword>
<organism evidence="2 3">
    <name type="scientific">Fodinibius roseus</name>
    <dbReference type="NCBI Taxonomy" id="1194090"/>
    <lineage>
        <taxon>Bacteria</taxon>
        <taxon>Pseudomonadati</taxon>
        <taxon>Balneolota</taxon>
        <taxon>Balneolia</taxon>
        <taxon>Balneolales</taxon>
        <taxon>Balneolaceae</taxon>
        <taxon>Fodinibius</taxon>
    </lineage>
</organism>
<sequence>MSGHKRRGDEFIPPGEEKGSHLEALYNPEWQKKVKTGMNKQFQFLDN</sequence>